<dbReference type="EMBL" id="AUZX01003321">
    <property type="protein sequence ID" value="EQD74236.1"/>
    <property type="molecule type" value="Genomic_DNA"/>
</dbReference>
<sequence>TYQTPASVAVPAGAAPEEVLPGTFEDALVFANLAHFSAAKGKGMMGAVVREVAKAASGGALAAGLFKVIGDGDKAGFALGVLYDTDFEALIPPSYIEEGLSWLQERIVKKKHEMLLVSVPAEEGVHE</sequence>
<accession>T1BN25</accession>
<reference evidence="1" key="2">
    <citation type="journal article" date="2014" name="ISME J.">
        <title>Microbial stratification in low pH oxic and suboxic macroscopic growths along an acid mine drainage.</title>
        <authorList>
            <person name="Mendez-Garcia C."/>
            <person name="Mesa V."/>
            <person name="Sprenger R.R."/>
            <person name="Richter M."/>
            <person name="Diez M.S."/>
            <person name="Solano J."/>
            <person name="Bargiela R."/>
            <person name="Golyshina O.V."/>
            <person name="Manteca A."/>
            <person name="Ramos J.L."/>
            <person name="Gallego J.R."/>
            <person name="Llorente I."/>
            <person name="Martins Dos Santos V.A."/>
            <person name="Jensen O.N."/>
            <person name="Pelaez A.I."/>
            <person name="Sanchez J."/>
            <person name="Ferrer M."/>
        </authorList>
    </citation>
    <scope>NUCLEOTIDE SEQUENCE</scope>
</reference>
<name>T1BN25_9ZZZZ</name>
<feature type="non-terminal residue" evidence="1">
    <location>
        <position position="1"/>
    </location>
</feature>
<protein>
    <submittedName>
        <fullName evidence="1">Uncharacterized protein</fullName>
    </submittedName>
</protein>
<proteinExistence type="predicted"/>
<gene>
    <name evidence="1" type="ORF">B1A_04563</name>
</gene>
<reference evidence="1" key="1">
    <citation type="submission" date="2013-08" db="EMBL/GenBank/DDBJ databases">
        <authorList>
            <person name="Mendez C."/>
            <person name="Richter M."/>
            <person name="Ferrer M."/>
            <person name="Sanchez J."/>
        </authorList>
    </citation>
    <scope>NUCLEOTIDE SEQUENCE</scope>
</reference>
<evidence type="ECO:0000313" key="1">
    <source>
        <dbReference type="EMBL" id="EQD74236.1"/>
    </source>
</evidence>
<organism evidence="1">
    <name type="scientific">mine drainage metagenome</name>
    <dbReference type="NCBI Taxonomy" id="410659"/>
    <lineage>
        <taxon>unclassified sequences</taxon>
        <taxon>metagenomes</taxon>
        <taxon>ecological metagenomes</taxon>
    </lineage>
</organism>
<comment type="caution">
    <text evidence="1">The sequence shown here is derived from an EMBL/GenBank/DDBJ whole genome shotgun (WGS) entry which is preliminary data.</text>
</comment>
<dbReference type="AlphaFoldDB" id="T1BN25"/>